<accession>A0A418X974</accession>
<organism evidence="1 2">
    <name type="scientific">Pseudomonas cavernicola</name>
    <dbReference type="NCBI Taxonomy" id="2320866"/>
    <lineage>
        <taxon>Bacteria</taxon>
        <taxon>Pseudomonadati</taxon>
        <taxon>Pseudomonadota</taxon>
        <taxon>Gammaproteobacteria</taxon>
        <taxon>Pseudomonadales</taxon>
        <taxon>Pseudomonadaceae</taxon>
        <taxon>Pseudomonas</taxon>
    </lineage>
</organism>
<name>A0A418X974_9PSED</name>
<evidence type="ECO:0000313" key="1">
    <source>
        <dbReference type="EMBL" id="RJG09020.1"/>
    </source>
</evidence>
<gene>
    <name evidence="1" type="ORF">D3879_24680</name>
</gene>
<evidence type="ECO:0000313" key="2">
    <source>
        <dbReference type="Proteomes" id="UP000284021"/>
    </source>
</evidence>
<protein>
    <submittedName>
        <fullName evidence="1">Uncharacterized protein</fullName>
    </submittedName>
</protein>
<proteinExistence type="predicted"/>
<dbReference type="Proteomes" id="UP000284021">
    <property type="component" value="Unassembled WGS sequence"/>
</dbReference>
<dbReference type="EMBL" id="QYUR01000008">
    <property type="protein sequence ID" value="RJG09020.1"/>
    <property type="molecule type" value="Genomic_DNA"/>
</dbReference>
<dbReference type="RefSeq" id="WP_119956815.1">
    <property type="nucleotide sequence ID" value="NZ_QYUR01000008.1"/>
</dbReference>
<keyword evidence="2" id="KW-1185">Reference proteome</keyword>
<comment type="caution">
    <text evidence="1">The sequence shown here is derived from an EMBL/GenBank/DDBJ whole genome shotgun (WGS) entry which is preliminary data.</text>
</comment>
<sequence length="364" mass="41415">MKAESASGPLRWHDAIGYEIRRGDYLEHSTSTYTLAEEALKARRFSDAEQLGRYTIRESVEAHELYRDWIVEIKKYVLDRGVSEGTLSEEEARIKDLLKHDNGEDFDAEAGWESYKSEIESFAVACAAENSMEALDLLNNAREIWLGTHDRKCDWVYALLDVASRHLGEECIGELWDALLAPMYAYYVRYDVDNNPWPRSLDLLMHFALEGLRGHLSGPGRRGDIEVFEEEDRWGMRFAPCGSGGRTYLPNAGNHTPLMEPPFNLAVTTEEHDWAWNKKGICLYCVHCCALNERMPMSKFGYPTRVIEPPTWPDAKNGGKCTWYIYKDPSLIPEEIYRRVGFTKPQRIGGAAKIIASDSGGSDN</sequence>
<reference evidence="1 2" key="1">
    <citation type="submission" date="2018-09" db="EMBL/GenBank/DDBJ databases">
        <authorList>
            <person name="Zhu H."/>
        </authorList>
    </citation>
    <scope>NUCLEOTIDE SEQUENCE [LARGE SCALE GENOMIC DNA]</scope>
    <source>
        <strain evidence="1 2">K1S02-6</strain>
    </source>
</reference>
<dbReference type="AlphaFoldDB" id="A0A418X974"/>
<dbReference type="OrthoDB" id="4470731at2"/>